<evidence type="ECO:0000313" key="2">
    <source>
        <dbReference type="Proteomes" id="UP000659172"/>
    </source>
</evidence>
<reference evidence="1 2" key="1">
    <citation type="submission" date="2020-06" db="EMBL/GenBank/DDBJ databases">
        <title>Rhizobium sp.nov. isolated from the tomato plant.</title>
        <authorList>
            <person name="Thin K.K."/>
            <person name="Zhang X."/>
            <person name="He S."/>
        </authorList>
    </citation>
    <scope>NUCLEOTIDE SEQUENCE [LARGE SCALE GENOMIC DNA]</scope>
    <source>
        <strain evidence="1 2">DBTS2</strain>
    </source>
</reference>
<accession>A0ABX2QNJ9</accession>
<organism evidence="1 2">
    <name type="scientific">Mycoplana rhizolycopersici</name>
    <dbReference type="NCBI Taxonomy" id="2746702"/>
    <lineage>
        <taxon>Bacteria</taxon>
        <taxon>Pseudomonadati</taxon>
        <taxon>Pseudomonadota</taxon>
        <taxon>Alphaproteobacteria</taxon>
        <taxon>Hyphomicrobiales</taxon>
        <taxon>Rhizobiaceae</taxon>
        <taxon>Mycoplana</taxon>
    </lineage>
</organism>
<protein>
    <submittedName>
        <fullName evidence="1">Uncharacterized protein</fullName>
    </submittedName>
</protein>
<gene>
    <name evidence="1" type="ORF">HV823_21870</name>
</gene>
<keyword evidence="2" id="KW-1185">Reference proteome</keyword>
<name>A0ABX2QNJ9_9HYPH</name>
<sequence>MRAASLRIPYAGKERRGFDAAMRRGGPIGLRGVALLRRVLAAAGPYRCERNGDEEIAWRCIDAGFLRLDCRDEEILHLTTDGRAYVNRVTRST</sequence>
<proteinExistence type="predicted"/>
<dbReference type="Proteomes" id="UP000659172">
    <property type="component" value="Unassembled WGS sequence"/>
</dbReference>
<evidence type="ECO:0000313" key="1">
    <source>
        <dbReference type="EMBL" id="NVP57899.1"/>
    </source>
</evidence>
<dbReference type="EMBL" id="JABXYK010000017">
    <property type="protein sequence ID" value="NVP57899.1"/>
    <property type="molecule type" value="Genomic_DNA"/>
</dbReference>
<comment type="caution">
    <text evidence="1">The sequence shown here is derived from an EMBL/GenBank/DDBJ whole genome shotgun (WGS) entry which is preliminary data.</text>
</comment>
<dbReference type="RefSeq" id="WP_176951819.1">
    <property type="nucleotide sequence ID" value="NZ_JABXYK010000017.1"/>
</dbReference>